<comment type="caution">
    <text evidence="2">The sequence shown here is derived from an EMBL/GenBank/DDBJ whole genome shotgun (WGS) entry which is preliminary data.</text>
</comment>
<evidence type="ECO:0000313" key="2">
    <source>
        <dbReference type="EMBL" id="KAJ7309059.1"/>
    </source>
</evidence>
<proteinExistence type="predicted"/>
<name>A0A9Q0XCL5_9SAUR</name>
<accession>A0A9Q0XCL5</accession>
<gene>
    <name evidence="2" type="ORF">JRQ81_008351</name>
</gene>
<evidence type="ECO:0000313" key="3">
    <source>
        <dbReference type="Proteomes" id="UP001142489"/>
    </source>
</evidence>
<dbReference type="Proteomes" id="UP001142489">
    <property type="component" value="Unassembled WGS sequence"/>
</dbReference>
<feature type="compositionally biased region" description="Basic and acidic residues" evidence="1">
    <location>
        <begin position="19"/>
        <end position="34"/>
    </location>
</feature>
<keyword evidence="3" id="KW-1185">Reference proteome</keyword>
<protein>
    <submittedName>
        <fullName evidence="2">Uncharacterized protein</fullName>
    </submittedName>
</protein>
<reference evidence="2" key="1">
    <citation type="journal article" date="2023" name="DNA Res.">
        <title>Chromosome-level genome assembly of Phrynocephalus forsythii using third-generation DNA sequencing and Hi-C analysis.</title>
        <authorList>
            <person name="Qi Y."/>
            <person name="Zhao W."/>
            <person name="Zhao Y."/>
            <person name="Niu C."/>
            <person name="Cao S."/>
            <person name="Zhang Y."/>
        </authorList>
    </citation>
    <scope>NUCLEOTIDE SEQUENCE</scope>
    <source>
        <tissue evidence="2">Muscle</tissue>
    </source>
</reference>
<organism evidence="2 3">
    <name type="scientific">Phrynocephalus forsythii</name>
    <dbReference type="NCBI Taxonomy" id="171643"/>
    <lineage>
        <taxon>Eukaryota</taxon>
        <taxon>Metazoa</taxon>
        <taxon>Chordata</taxon>
        <taxon>Craniata</taxon>
        <taxon>Vertebrata</taxon>
        <taxon>Euteleostomi</taxon>
        <taxon>Lepidosauria</taxon>
        <taxon>Squamata</taxon>
        <taxon>Bifurcata</taxon>
        <taxon>Unidentata</taxon>
        <taxon>Episquamata</taxon>
        <taxon>Toxicofera</taxon>
        <taxon>Iguania</taxon>
        <taxon>Acrodonta</taxon>
        <taxon>Agamidae</taxon>
        <taxon>Agaminae</taxon>
        <taxon>Phrynocephalus</taxon>
    </lineage>
</organism>
<sequence>MAKCSGVQAESPESPQRGETPKTEKQRARPERRLYPVGFTKPVYPLYNTSRFGRAFEDLEPSDLEPSAENSLSSNDIFLFTGKQPSYAPKKPTRSSHNAEDTLYWGDDDLQCDCPHGIKKGLQDKEKEKSMTSELEMVSEYEGYQSLNRRYQEGLVYEEEDYQQN</sequence>
<feature type="region of interest" description="Disordered" evidence="1">
    <location>
        <begin position="1"/>
        <end position="35"/>
    </location>
</feature>
<dbReference type="EMBL" id="JAPFRF010000017">
    <property type="protein sequence ID" value="KAJ7309059.1"/>
    <property type="molecule type" value="Genomic_DNA"/>
</dbReference>
<dbReference type="AlphaFoldDB" id="A0A9Q0XCL5"/>
<evidence type="ECO:0000256" key="1">
    <source>
        <dbReference type="SAM" id="MobiDB-lite"/>
    </source>
</evidence>